<dbReference type="AlphaFoldDB" id="A0AAD9Z705"/>
<protein>
    <submittedName>
        <fullName evidence="2">Uncharacterized protein</fullName>
    </submittedName>
</protein>
<dbReference type="Proteomes" id="UP001276659">
    <property type="component" value="Unassembled WGS sequence"/>
</dbReference>
<name>A0AAD9Z705_9LECA</name>
<gene>
    <name evidence="2" type="ORF">OEA41_003061</name>
</gene>
<proteinExistence type="predicted"/>
<comment type="caution">
    <text evidence="2">The sequence shown here is derived from an EMBL/GenBank/DDBJ whole genome shotgun (WGS) entry which is preliminary data.</text>
</comment>
<reference evidence="2" key="1">
    <citation type="submission" date="2022-11" db="EMBL/GenBank/DDBJ databases">
        <title>Chromosomal genome sequence assembly and mating type (MAT) locus characterization of the leprose asexual lichenized fungus Lepraria neglecta (Nyl.) Erichsen.</title>
        <authorList>
            <person name="Allen J.L."/>
            <person name="Pfeffer B."/>
        </authorList>
    </citation>
    <scope>NUCLEOTIDE SEQUENCE</scope>
    <source>
        <strain evidence="2">Allen 5258</strain>
    </source>
</reference>
<feature type="region of interest" description="Disordered" evidence="1">
    <location>
        <begin position="1"/>
        <end position="33"/>
    </location>
</feature>
<dbReference type="EMBL" id="JASNWA010000008">
    <property type="protein sequence ID" value="KAK3170977.1"/>
    <property type="molecule type" value="Genomic_DNA"/>
</dbReference>
<evidence type="ECO:0000313" key="2">
    <source>
        <dbReference type="EMBL" id="KAK3170977.1"/>
    </source>
</evidence>
<keyword evidence="3" id="KW-1185">Reference proteome</keyword>
<sequence length="206" mass="21437">MTMSSSTLPILPSSSIAPSMTSSSSPTTTTSSAPAPPPLVFIMGAFNLQINAQYGETPLSCEGFYGTLVYATAANGASQFVIQFLATNEGGDPGPIIFQLATTGELVSGYPSSTLYASQPKAGAANDNDFFFTTAHGIPPTKSNYTDCYLSGEFRSTSMQLECLAGGDDVFFFCPTDPATGLTNVLVLAISNPTGCIFPVVTVVYI</sequence>
<evidence type="ECO:0000313" key="3">
    <source>
        <dbReference type="Proteomes" id="UP001276659"/>
    </source>
</evidence>
<accession>A0AAD9Z705</accession>
<organism evidence="2 3">
    <name type="scientific">Lepraria neglecta</name>
    <dbReference type="NCBI Taxonomy" id="209136"/>
    <lineage>
        <taxon>Eukaryota</taxon>
        <taxon>Fungi</taxon>
        <taxon>Dikarya</taxon>
        <taxon>Ascomycota</taxon>
        <taxon>Pezizomycotina</taxon>
        <taxon>Lecanoromycetes</taxon>
        <taxon>OSLEUM clade</taxon>
        <taxon>Lecanoromycetidae</taxon>
        <taxon>Lecanorales</taxon>
        <taxon>Lecanorineae</taxon>
        <taxon>Stereocaulaceae</taxon>
        <taxon>Lepraria</taxon>
    </lineage>
</organism>
<evidence type="ECO:0000256" key="1">
    <source>
        <dbReference type="SAM" id="MobiDB-lite"/>
    </source>
</evidence>